<protein>
    <submittedName>
        <fullName evidence="2">Uncharacterized protein</fullName>
    </submittedName>
</protein>
<proteinExistence type="predicted"/>
<feature type="region of interest" description="Disordered" evidence="1">
    <location>
        <begin position="27"/>
        <end position="71"/>
    </location>
</feature>
<dbReference type="AlphaFoldDB" id="A0AAD1UAZ9"/>
<feature type="compositionally biased region" description="Basic and acidic residues" evidence="1">
    <location>
        <begin position="85"/>
        <end position="96"/>
    </location>
</feature>
<dbReference type="EMBL" id="CAMPGE010004686">
    <property type="protein sequence ID" value="CAI2363534.1"/>
    <property type="molecule type" value="Genomic_DNA"/>
</dbReference>
<sequence>MKLAKRKIAPSKKFILCQDLIDVETPKLKTGMKSLKKQKEPKIKETEPKENNPKESPKENNGDSNTEDVQDSTIVRVLSVKSIDASETKESDKKEGLNNSQNTVHLRNNFSKTKFGCNTINIKPRSGTFDKDSKKESSSGFLREKRRSKWRYSHKNIPQQVVTLFGGVGGQKEFIIKDQLEKSTMKRLKHHKVSINRPFQSIPTRKLFPENYDKILTLDQDNYFNSVYGIEASLKERSVQEEFSLRTSSRQRPKTTNHNLDFSNVPPELLRKRHRHY</sequence>
<comment type="caution">
    <text evidence="2">The sequence shown here is derived from an EMBL/GenBank/DDBJ whole genome shotgun (WGS) entry which is preliminary data.</text>
</comment>
<name>A0AAD1UAZ9_EUPCR</name>
<evidence type="ECO:0000313" key="2">
    <source>
        <dbReference type="EMBL" id="CAI2363534.1"/>
    </source>
</evidence>
<dbReference type="Proteomes" id="UP001295684">
    <property type="component" value="Unassembled WGS sequence"/>
</dbReference>
<feature type="compositionally biased region" description="Basic and acidic residues" evidence="1">
    <location>
        <begin position="128"/>
        <end position="137"/>
    </location>
</feature>
<evidence type="ECO:0000313" key="3">
    <source>
        <dbReference type="Proteomes" id="UP001295684"/>
    </source>
</evidence>
<gene>
    <name evidence="2" type="ORF">ECRASSUSDP1_LOCUS4870</name>
</gene>
<evidence type="ECO:0000256" key="1">
    <source>
        <dbReference type="SAM" id="MobiDB-lite"/>
    </source>
</evidence>
<feature type="region of interest" description="Disordered" evidence="1">
    <location>
        <begin position="124"/>
        <end position="144"/>
    </location>
</feature>
<feature type="region of interest" description="Disordered" evidence="1">
    <location>
        <begin position="85"/>
        <end position="105"/>
    </location>
</feature>
<keyword evidence="3" id="KW-1185">Reference proteome</keyword>
<reference evidence="2" key="1">
    <citation type="submission" date="2023-07" db="EMBL/GenBank/DDBJ databases">
        <authorList>
            <consortium name="AG Swart"/>
            <person name="Singh M."/>
            <person name="Singh A."/>
            <person name="Seah K."/>
            <person name="Emmerich C."/>
        </authorList>
    </citation>
    <scope>NUCLEOTIDE SEQUENCE</scope>
    <source>
        <strain evidence="2">DP1</strain>
    </source>
</reference>
<accession>A0AAD1UAZ9</accession>
<feature type="compositionally biased region" description="Basic and acidic residues" evidence="1">
    <location>
        <begin position="37"/>
        <end position="61"/>
    </location>
</feature>
<feature type="region of interest" description="Disordered" evidence="1">
    <location>
        <begin position="243"/>
        <end position="266"/>
    </location>
</feature>
<organism evidence="2 3">
    <name type="scientific">Euplotes crassus</name>
    <dbReference type="NCBI Taxonomy" id="5936"/>
    <lineage>
        <taxon>Eukaryota</taxon>
        <taxon>Sar</taxon>
        <taxon>Alveolata</taxon>
        <taxon>Ciliophora</taxon>
        <taxon>Intramacronucleata</taxon>
        <taxon>Spirotrichea</taxon>
        <taxon>Hypotrichia</taxon>
        <taxon>Euplotida</taxon>
        <taxon>Euplotidae</taxon>
        <taxon>Moneuplotes</taxon>
    </lineage>
</organism>